<dbReference type="PANTHER" id="PTHR10627">
    <property type="entry name" value="SCP160"/>
    <property type="match status" value="1"/>
</dbReference>
<evidence type="ECO:0000313" key="4">
    <source>
        <dbReference type="EnsemblPlants" id="MELO3C021511.2.1"/>
    </source>
</evidence>
<feature type="domain" description="SAM" evidence="3">
    <location>
        <begin position="350"/>
        <end position="409"/>
    </location>
</feature>
<feature type="compositionally biased region" description="Polar residues" evidence="2">
    <location>
        <begin position="96"/>
        <end position="109"/>
    </location>
</feature>
<dbReference type="Gramene" id="MELO3C021511.2.1">
    <property type="protein sequence ID" value="MELO3C021511.2.1"/>
    <property type="gene ID" value="MELO3C021511.2"/>
</dbReference>
<dbReference type="InterPro" id="IPR001660">
    <property type="entry name" value="SAM"/>
</dbReference>
<dbReference type="Gene3D" id="1.10.150.50">
    <property type="entry name" value="Transcription Factor, Ets-1"/>
    <property type="match status" value="1"/>
</dbReference>
<dbReference type="PROSITE" id="PS50105">
    <property type="entry name" value="SAM_DOMAIN"/>
    <property type="match status" value="1"/>
</dbReference>
<proteinExistence type="predicted"/>
<evidence type="ECO:0000256" key="2">
    <source>
        <dbReference type="SAM" id="MobiDB-lite"/>
    </source>
</evidence>
<feature type="compositionally biased region" description="Basic and acidic residues" evidence="2">
    <location>
        <begin position="275"/>
        <end position="285"/>
    </location>
</feature>
<organism evidence="4">
    <name type="scientific">Cucumis melo</name>
    <name type="common">Muskmelon</name>
    <dbReference type="NCBI Taxonomy" id="3656"/>
    <lineage>
        <taxon>Eukaryota</taxon>
        <taxon>Viridiplantae</taxon>
        <taxon>Streptophyta</taxon>
        <taxon>Embryophyta</taxon>
        <taxon>Tracheophyta</taxon>
        <taxon>Spermatophyta</taxon>
        <taxon>Magnoliopsida</taxon>
        <taxon>eudicotyledons</taxon>
        <taxon>Gunneridae</taxon>
        <taxon>Pentapetalae</taxon>
        <taxon>rosids</taxon>
        <taxon>fabids</taxon>
        <taxon>Cucurbitales</taxon>
        <taxon>Cucurbitaceae</taxon>
        <taxon>Benincaseae</taxon>
        <taxon>Cucumis</taxon>
    </lineage>
</organism>
<dbReference type="SMART" id="SM00454">
    <property type="entry name" value="SAM"/>
    <property type="match status" value="1"/>
</dbReference>
<dbReference type="Pfam" id="PF00536">
    <property type="entry name" value="SAM_1"/>
    <property type="match status" value="1"/>
</dbReference>
<dbReference type="EnsemblPlants" id="MELO3C021511.2.1">
    <property type="protein sequence ID" value="MELO3C021511.2.1"/>
    <property type="gene ID" value="MELO3C021511.2"/>
</dbReference>
<dbReference type="CDD" id="cd09487">
    <property type="entry name" value="SAM_superfamily"/>
    <property type="match status" value="1"/>
</dbReference>
<protein>
    <recommendedName>
        <fullName evidence="3">SAM domain-containing protein</fullName>
    </recommendedName>
</protein>
<dbReference type="SUPFAM" id="SSF47769">
    <property type="entry name" value="SAM/Pointed domain"/>
    <property type="match status" value="1"/>
</dbReference>
<evidence type="ECO:0000259" key="3">
    <source>
        <dbReference type="PROSITE" id="PS50105"/>
    </source>
</evidence>
<dbReference type="PANTHER" id="PTHR10627:SF74">
    <property type="entry name" value="OS08G0526500 PROTEIN"/>
    <property type="match status" value="1"/>
</dbReference>
<accession>A0A9I9DQ94</accession>
<dbReference type="InterPro" id="IPR013761">
    <property type="entry name" value="SAM/pointed_sf"/>
</dbReference>
<name>A0A9I9DQ94_CUCME</name>
<reference evidence="4" key="1">
    <citation type="submission" date="2023-03" db="UniProtKB">
        <authorList>
            <consortium name="EnsemblPlants"/>
        </authorList>
    </citation>
    <scope>IDENTIFICATION</scope>
</reference>
<sequence length="419" mass="46745">MDVRLRYLHWRCSSSRCSPAQSGSARPWRAPYHSSRVVFFFISPPIHHSFILGFHGISVDTSIDPSILPEVLFLQMSKPRVTITLGRSGQVVKRGGSSSSAADFTQSYVDSGPEPRRKRYIERSADNAEDLFSSTNKRQRGVDFHSSLSGGERKNAGGYLSSYSNKAYRVGQNDLRLKLMRKNQSKKIGIGEEHSRTDLHNRFSKNSLPSTSGDVVHRGHEFRGSNLIRQTHSRESADDLYLEHSQRKSAVSYIDRMRVRSPDGIVKSSMGHSPPKYDAEFRRGSSMREADRSRDEWFLRNSIADSYRTVDSASAKMKAPLPVSGRAAKDHTAISGSMQRSSPMGELPLSVAGLLNSLGLGKYAIHFQAEEIDMAALRQMEDKDLKELGIPMGPRKKILLALLPRSKQPLPPSVSMARA</sequence>
<dbReference type="AlphaFoldDB" id="A0A9I9DQ94"/>
<evidence type="ECO:0000256" key="1">
    <source>
        <dbReference type="ARBA" id="ARBA00022737"/>
    </source>
</evidence>
<keyword evidence="1" id="KW-0677">Repeat</keyword>
<feature type="region of interest" description="Disordered" evidence="2">
    <location>
        <begin position="264"/>
        <end position="285"/>
    </location>
</feature>
<feature type="region of interest" description="Disordered" evidence="2">
    <location>
        <begin position="94"/>
        <end position="115"/>
    </location>
</feature>